<evidence type="ECO:0000256" key="11">
    <source>
        <dbReference type="SAM" id="SignalP"/>
    </source>
</evidence>
<dbReference type="InterPro" id="IPR033113">
    <property type="entry name" value="PLA2_histidine"/>
</dbReference>
<dbReference type="RefSeq" id="XP_029999271.1">
    <property type="nucleotide sequence ID" value="XM_030143411.1"/>
</dbReference>
<dbReference type="OrthoDB" id="10059604at2759"/>
<evidence type="ECO:0000256" key="10">
    <source>
        <dbReference type="SAM" id="MobiDB-lite"/>
    </source>
</evidence>
<keyword evidence="6" id="KW-0378">Hydrolase</keyword>
<feature type="signal peptide" evidence="11">
    <location>
        <begin position="1"/>
        <end position="26"/>
    </location>
</feature>
<keyword evidence="7" id="KW-0106">Calcium</keyword>
<protein>
    <recommendedName>
        <fullName evidence="3">phospholipase A2</fullName>
        <ecNumber evidence="3">3.1.1.4</ecNumber>
    </recommendedName>
</protein>
<evidence type="ECO:0000256" key="2">
    <source>
        <dbReference type="ARBA" id="ARBA00004613"/>
    </source>
</evidence>
<name>A0A673C4N9_9TELE</name>
<dbReference type="SMART" id="SM00085">
    <property type="entry name" value="PA2c"/>
    <property type="match status" value="1"/>
</dbReference>
<feature type="chain" id="PRO_5025466097" description="phospholipase A2" evidence="11">
    <location>
        <begin position="27"/>
        <end position="693"/>
    </location>
</feature>
<keyword evidence="8" id="KW-0443">Lipid metabolism</keyword>
<feature type="region of interest" description="Disordered" evidence="10">
    <location>
        <begin position="451"/>
        <end position="512"/>
    </location>
</feature>
<dbReference type="GO" id="GO:0006644">
    <property type="term" value="P:phospholipid metabolic process"/>
    <property type="evidence" value="ECO:0007669"/>
    <property type="project" value="InterPro"/>
</dbReference>
<dbReference type="Gene3D" id="1.20.90.10">
    <property type="entry name" value="Phospholipase A2 domain"/>
    <property type="match status" value="2"/>
</dbReference>
<evidence type="ECO:0000256" key="9">
    <source>
        <dbReference type="ARBA" id="ARBA00023157"/>
    </source>
</evidence>
<feature type="compositionally biased region" description="Low complexity" evidence="10">
    <location>
        <begin position="470"/>
        <end position="482"/>
    </location>
</feature>
<dbReference type="GO" id="GO:0005576">
    <property type="term" value="C:extracellular region"/>
    <property type="evidence" value="ECO:0007669"/>
    <property type="project" value="UniProtKB-SubCell"/>
</dbReference>
<dbReference type="SUPFAM" id="SSF48619">
    <property type="entry name" value="Phospholipase A2, PLA2"/>
    <property type="match status" value="2"/>
</dbReference>
<evidence type="ECO:0000256" key="5">
    <source>
        <dbReference type="ARBA" id="ARBA00022723"/>
    </source>
</evidence>
<dbReference type="InterPro" id="IPR016090">
    <property type="entry name" value="PLA2-like_dom"/>
</dbReference>
<dbReference type="PROSITE" id="PS00118">
    <property type="entry name" value="PA2_HIS"/>
    <property type="match status" value="1"/>
</dbReference>
<dbReference type="AlphaFoldDB" id="A0A673C4N9"/>
<reference evidence="13" key="2">
    <citation type="submission" date="2025-08" db="UniProtKB">
        <authorList>
            <consortium name="Ensembl"/>
        </authorList>
    </citation>
    <scope>IDENTIFICATION</scope>
</reference>
<dbReference type="GO" id="GO:0004623">
    <property type="term" value="F:phospholipase A2 activity"/>
    <property type="evidence" value="ECO:0007669"/>
    <property type="project" value="UniProtKB-EC"/>
</dbReference>
<keyword evidence="9" id="KW-1015">Disulfide bond</keyword>
<dbReference type="FunFam" id="1.20.90.10:FF:000002">
    <property type="entry name" value="Phospholipase A2 group III"/>
    <property type="match status" value="1"/>
</dbReference>
<reference evidence="13" key="3">
    <citation type="submission" date="2025-09" db="UniProtKB">
        <authorList>
            <consortium name="Ensembl"/>
        </authorList>
    </citation>
    <scope>IDENTIFICATION</scope>
</reference>
<evidence type="ECO:0000256" key="7">
    <source>
        <dbReference type="ARBA" id="ARBA00022837"/>
    </source>
</evidence>
<comment type="cofactor">
    <cofactor evidence="1">
        <name>Ca(2+)</name>
        <dbReference type="ChEBI" id="CHEBI:29108"/>
    </cofactor>
</comment>
<reference evidence="13" key="1">
    <citation type="submission" date="2019-06" db="EMBL/GenBank/DDBJ databases">
        <authorList>
            <consortium name="Wellcome Sanger Institute Data Sharing"/>
        </authorList>
    </citation>
    <scope>NUCLEOTIDE SEQUENCE [LARGE SCALE GENOMIC DNA]</scope>
</reference>
<dbReference type="GO" id="GO:0050482">
    <property type="term" value="P:arachidonate secretion"/>
    <property type="evidence" value="ECO:0007669"/>
    <property type="project" value="InterPro"/>
</dbReference>
<gene>
    <name evidence="13" type="primary">LOC115425703</name>
</gene>
<evidence type="ECO:0000256" key="1">
    <source>
        <dbReference type="ARBA" id="ARBA00001913"/>
    </source>
</evidence>
<evidence type="ECO:0000256" key="3">
    <source>
        <dbReference type="ARBA" id="ARBA00013278"/>
    </source>
</evidence>
<keyword evidence="4" id="KW-0964">Secreted</keyword>
<dbReference type="PANTHER" id="PTHR12253">
    <property type="entry name" value="RH14732P"/>
    <property type="match status" value="1"/>
</dbReference>
<dbReference type="CDD" id="cd04704">
    <property type="entry name" value="PLA2_bee_venom_like"/>
    <property type="match status" value="1"/>
</dbReference>
<feature type="region of interest" description="Disordered" evidence="10">
    <location>
        <begin position="276"/>
        <end position="333"/>
    </location>
</feature>
<proteinExistence type="predicted"/>
<accession>A0A673C4N9</accession>
<evidence type="ECO:0000313" key="14">
    <source>
        <dbReference type="Proteomes" id="UP000472271"/>
    </source>
</evidence>
<dbReference type="InterPro" id="IPR036444">
    <property type="entry name" value="PLipase_A2_dom_sf"/>
</dbReference>
<feature type="compositionally biased region" description="Polar residues" evidence="10">
    <location>
        <begin position="483"/>
        <end position="512"/>
    </location>
</feature>
<dbReference type="Ensembl" id="ENSSORT00005049072.1">
    <property type="protein sequence ID" value="ENSSORP00005047887.1"/>
    <property type="gene ID" value="ENSSORG00005021866.1"/>
</dbReference>
<comment type="subcellular location">
    <subcellularLocation>
        <location evidence="2">Secreted</location>
    </subcellularLocation>
</comment>
<dbReference type="GO" id="GO:0046872">
    <property type="term" value="F:metal ion binding"/>
    <property type="evidence" value="ECO:0007669"/>
    <property type="project" value="UniProtKB-KW"/>
</dbReference>
<evidence type="ECO:0000256" key="4">
    <source>
        <dbReference type="ARBA" id="ARBA00022525"/>
    </source>
</evidence>
<dbReference type="Pfam" id="PF05826">
    <property type="entry name" value="Phospholip_A2_2"/>
    <property type="match status" value="2"/>
</dbReference>
<sequence length="693" mass="77966">MYSRCAFQFVFTSLWLILLKVQDVVGSDHLCLRSSPAEDRQTRVTFLRQNAGVRSLYLTVWSEDLRLVTCEINTNPLVTGSYDTFCKSSSSESQEINQRFNISIVLSPDAPCTPDAPSAQKFTKSAGEGKVRRKRSWIFPGTLWCGHGSRAGGYDQLGMFEAADRCCREHDHCNHIIPGMTVNYGVFNPNFYTVSHCDCDQRFRQCLLSVNDTISSMVGYSYFNILRVPCFELKRRRQCTKMYWWGKCKVTKEAAYATFKNSRPYNKSDIETKFEDKARISNTTSSKGQHVTESPVTKAPRKFPRDERRCVTKDPPRGDTFVDRRRGKGCKRRRKLSTVVSSQKPPLSSLHTVTPTVTTHVSNATISDKLVLNKKKRVKNKSNRKGLAADPAVHTEVTTASYLQTTSTTQSTPLLSQSPALQHFTAITATTKTKKSSKKLSQGRQCCRSTIPVKSQAPPPQCTNCPEQKATTQATTDRPATTRSELMQSLQTDTSKRLQSTATSGWSGTNNTTEMKAASHLHYDGKAQKKVYSHILGNNTSQHINIRNDASSDDLLLCGSLKHLDKCKYKIPPLEKKYDLQNFEAKTAYHCDCTSRLAGHIQSIKEPTAFPPFLMDSVSQYCFKLPKKKKCRLGKSCSGGFTKASDLLQALKKIEGKDIAGVQNSGKHRKRRISVRLYKRCLRLRREAMARLT</sequence>
<evidence type="ECO:0000256" key="8">
    <source>
        <dbReference type="ARBA" id="ARBA00023098"/>
    </source>
</evidence>
<evidence type="ECO:0000259" key="12">
    <source>
        <dbReference type="SMART" id="SM00085"/>
    </source>
</evidence>
<keyword evidence="5" id="KW-0479">Metal-binding</keyword>
<feature type="compositionally biased region" description="Polar residues" evidence="10">
    <location>
        <begin position="280"/>
        <end position="295"/>
    </location>
</feature>
<keyword evidence="11" id="KW-0732">Signal</keyword>
<evidence type="ECO:0000256" key="6">
    <source>
        <dbReference type="ARBA" id="ARBA00022801"/>
    </source>
</evidence>
<evidence type="ECO:0000313" key="13">
    <source>
        <dbReference type="Ensembl" id="ENSSORP00005047887.1"/>
    </source>
</evidence>
<dbReference type="Proteomes" id="UP000472271">
    <property type="component" value="Chromosome 9"/>
</dbReference>
<dbReference type="GeneID" id="115425703"/>
<dbReference type="InParanoid" id="A0A673C4N9"/>
<feature type="domain" description="Phospholipase A2-like central" evidence="12">
    <location>
        <begin position="128"/>
        <end position="249"/>
    </location>
</feature>
<keyword evidence="14" id="KW-1185">Reference proteome</keyword>
<feature type="compositionally biased region" description="Basic and acidic residues" evidence="10">
    <location>
        <begin position="303"/>
        <end position="324"/>
    </location>
</feature>
<organism evidence="13 14">
    <name type="scientific">Sphaeramia orbicularis</name>
    <name type="common">orbiculate cardinalfish</name>
    <dbReference type="NCBI Taxonomy" id="375764"/>
    <lineage>
        <taxon>Eukaryota</taxon>
        <taxon>Metazoa</taxon>
        <taxon>Chordata</taxon>
        <taxon>Craniata</taxon>
        <taxon>Vertebrata</taxon>
        <taxon>Euteleostomi</taxon>
        <taxon>Actinopterygii</taxon>
        <taxon>Neopterygii</taxon>
        <taxon>Teleostei</taxon>
        <taxon>Neoteleostei</taxon>
        <taxon>Acanthomorphata</taxon>
        <taxon>Gobiaria</taxon>
        <taxon>Kurtiformes</taxon>
        <taxon>Apogonoidei</taxon>
        <taxon>Apogonidae</taxon>
        <taxon>Apogoninae</taxon>
        <taxon>Sphaeramia</taxon>
    </lineage>
</organism>
<dbReference type="EC" id="3.1.1.4" evidence="3"/>